<name>G7Z212_AZOL4</name>
<organism evidence="2 3">
    <name type="scientific">Azospirillum lipoferum (strain 4B)</name>
    <dbReference type="NCBI Taxonomy" id="862719"/>
    <lineage>
        <taxon>Bacteria</taxon>
        <taxon>Pseudomonadati</taxon>
        <taxon>Pseudomonadota</taxon>
        <taxon>Alphaproteobacteria</taxon>
        <taxon>Rhodospirillales</taxon>
        <taxon>Azospirillaceae</taxon>
        <taxon>Azospirillum</taxon>
    </lineage>
</organism>
<reference evidence="3" key="1">
    <citation type="journal article" date="2011" name="PLoS Genet.">
        <title>Azospirillum genomes reveal transition of bacteria from aquatic to terrestrial environments.</title>
        <authorList>
            <person name="Wisniewski-Dye F."/>
            <person name="Borziak K."/>
            <person name="Khalsa-Moyers G."/>
            <person name="Alexandre G."/>
            <person name="Sukharnikov L.O."/>
            <person name="Wuichet K."/>
            <person name="Hurst G.B."/>
            <person name="McDonald W.H."/>
            <person name="Robertson J.S."/>
            <person name="Barbe V."/>
            <person name="Calteau A."/>
            <person name="Rouy Z."/>
            <person name="Mangenot S."/>
            <person name="Prigent-Combaret C."/>
            <person name="Normand P."/>
            <person name="Boyer M."/>
            <person name="Siguier P."/>
            <person name="Dessaux Y."/>
            <person name="Elmerich C."/>
            <person name="Condemine G."/>
            <person name="Krishnen G."/>
            <person name="Kennedy I."/>
            <person name="Paterson A.H."/>
            <person name="Gonzalez V."/>
            <person name="Mavingui P."/>
            <person name="Zhulin I.B."/>
        </authorList>
    </citation>
    <scope>NUCLEOTIDE SEQUENCE [LARGE SCALE GENOMIC DNA]</scope>
    <source>
        <strain evidence="3">4B</strain>
    </source>
</reference>
<gene>
    <name evidence="2" type="ordered locus">AZOLI_2179</name>
</gene>
<dbReference type="KEGG" id="ali:AZOLI_2179"/>
<dbReference type="Proteomes" id="UP000005667">
    <property type="component" value="Chromosome"/>
</dbReference>
<evidence type="ECO:0000313" key="3">
    <source>
        <dbReference type="Proteomes" id="UP000005667"/>
    </source>
</evidence>
<evidence type="ECO:0000313" key="2">
    <source>
        <dbReference type="EMBL" id="CBS87406.1"/>
    </source>
</evidence>
<dbReference type="EMBL" id="FQ311868">
    <property type="protein sequence ID" value="CBS87406.1"/>
    <property type="molecule type" value="Genomic_DNA"/>
</dbReference>
<dbReference type="AlphaFoldDB" id="G7Z212"/>
<keyword evidence="3" id="KW-1185">Reference proteome</keyword>
<feature type="region of interest" description="Disordered" evidence="1">
    <location>
        <begin position="18"/>
        <end position="59"/>
    </location>
</feature>
<evidence type="ECO:0000256" key="1">
    <source>
        <dbReference type="SAM" id="MobiDB-lite"/>
    </source>
</evidence>
<protein>
    <submittedName>
        <fullName evidence="2">Uncharacterized protein</fullName>
    </submittedName>
</protein>
<proteinExistence type="predicted"/>
<sequence>MRGMRCVPWPRILAVRPPHPNPLPGGERGSVRAFPLPGRERDKVQGTGSPFFRHAHVPM</sequence>
<dbReference type="STRING" id="862719.AZOLI_2179"/>
<accession>G7Z212</accession>
<dbReference type="HOGENOM" id="CLU_2950268_0_0_5"/>